<sequence length="143" mass="14591">MFVFITLLSVATSMSSAAFIGAGILGGVLTCTNSSIALAGTYPVIPQARVNLMCGGGSLGEQVVKSVLTDTAGLYNFLLTTLDIVLANPGNCYLIATIPPGSCMFALPPGILRIPIVVLGTIDALIGQFLILAPGPMSYVLSA</sequence>
<dbReference type="Proteomes" id="UP001293254">
    <property type="component" value="Unassembled WGS sequence"/>
</dbReference>
<organism evidence="2 3">
    <name type="scientific">Sesamum alatum</name>
    <dbReference type="NCBI Taxonomy" id="300844"/>
    <lineage>
        <taxon>Eukaryota</taxon>
        <taxon>Viridiplantae</taxon>
        <taxon>Streptophyta</taxon>
        <taxon>Embryophyta</taxon>
        <taxon>Tracheophyta</taxon>
        <taxon>Spermatophyta</taxon>
        <taxon>Magnoliopsida</taxon>
        <taxon>eudicotyledons</taxon>
        <taxon>Gunneridae</taxon>
        <taxon>Pentapetalae</taxon>
        <taxon>asterids</taxon>
        <taxon>lamiids</taxon>
        <taxon>Lamiales</taxon>
        <taxon>Pedaliaceae</taxon>
        <taxon>Sesamum</taxon>
    </lineage>
</organism>
<evidence type="ECO:0000313" key="3">
    <source>
        <dbReference type="Proteomes" id="UP001293254"/>
    </source>
</evidence>
<reference evidence="2" key="2">
    <citation type="journal article" date="2024" name="Plant">
        <title>Genomic evolution and insights into agronomic trait innovations of Sesamum species.</title>
        <authorList>
            <person name="Miao H."/>
            <person name="Wang L."/>
            <person name="Qu L."/>
            <person name="Liu H."/>
            <person name="Sun Y."/>
            <person name="Le M."/>
            <person name="Wang Q."/>
            <person name="Wei S."/>
            <person name="Zheng Y."/>
            <person name="Lin W."/>
            <person name="Duan Y."/>
            <person name="Cao H."/>
            <person name="Xiong S."/>
            <person name="Wang X."/>
            <person name="Wei L."/>
            <person name="Li C."/>
            <person name="Ma Q."/>
            <person name="Ju M."/>
            <person name="Zhao R."/>
            <person name="Li G."/>
            <person name="Mu C."/>
            <person name="Tian Q."/>
            <person name="Mei H."/>
            <person name="Zhang T."/>
            <person name="Gao T."/>
            <person name="Zhang H."/>
        </authorList>
    </citation>
    <scope>NUCLEOTIDE SEQUENCE</scope>
    <source>
        <strain evidence="2">3651</strain>
    </source>
</reference>
<protein>
    <submittedName>
        <fullName evidence="2">Uncharacterized protein</fullName>
    </submittedName>
</protein>
<gene>
    <name evidence="2" type="ORF">Salat_2786300</name>
</gene>
<dbReference type="PANTHER" id="PTHR34458">
    <property type="entry name" value="POLLEN OLE E 1 ALLERGEN AND EXTENSIN FAMILY PROTEIN-RELATED"/>
    <property type="match status" value="1"/>
</dbReference>
<dbReference type="EMBL" id="JACGWO010000012">
    <property type="protein sequence ID" value="KAK4413735.1"/>
    <property type="molecule type" value="Genomic_DNA"/>
</dbReference>
<proteinExistence type="predicted"/>
<accession>A0AAE2C9I1</accession>
<feature type="chain" id="PRO_5041936761" evidence="1">
    <location>
        <begin position="18"/>
        <end position="143"/>
    </location>
</feature>
<reference evidence="2" key="1">
    <citation type="submission" date="2020-06" db="EMBL/GenBank/DDBJ databases">
        <authorList>
            <person name="Li T."/>
            <person name="Hu X."/>
            <person name="Zhang T."/>
            <person name="Song X."/>
            <person name="Zhang H."/>
            <person name="Dai N."/>
            <person name="Sheng W."/>
            <person name="Hou X."/>
            <person name="Wei L."/>
        </authorList>
    </citation>
    <scope>NUCLEOTIDE SEQUENCE</scope>
    <source>
        <strain evidence="2">3651</strain>
        <tissue evidence="2">Leaf</tissue>
    </source>
</reference>
<dbReference type="AlphaFoldDB" id="A0AAE2C9I1"/>
<keyword evidence="3" id="KW-1185">Reference proteome</keyword>
<name>A0AAE2C9I1_9LAMI</name>
<feature type="signal peptide" evidence="1">
    <location>
        <begin position="1"/>
        <end position="17"/>
    </location>
</feature>
<evidence type="ECO:0000313" key="2">
    <source>
        <dbReference type="EMBL" id="KAK4413735.1"/>
    </source>
</evidence>
<keyword evidence="1" id="KW-0732">Signal</keyword>
<evidence type="ECO:0000256" key="1">
    <source>
        <dbReference type="SAM" id="SignalP"/>
    </source>
</evidence>
<comment type="caution">
    <text evidence="2">The sequence shown here is derived from an EMBL/GenBank/DDBJ whole genome shotgun (WGS) entry which is preliminary data.</text>
</comment>
<dbReference type="InterPro" id="IPR040404">
    <property type="entry name" value="Phylloplanin-like"/>
</dbReference>